<proteinExistence type="predicted"/>
<organism evidence="1">
    <name type="scientific">viral metagenome</name>
    <dbReference type="NCBI Taxonomy" id="1070528"/>
    <lineage>
        <taxon>unclassified sequences</taxon>
        <taxon>metagenomes</taxon>
        <taxon>organismal metagenomes</taxon>
    </lineage>
</organism>
<evidence type="ECO:0000313" key="1">
    <source>
        <dbReference type="EMBL" id="QJA90342.1"/>
    </source>
</evidence>
<reference evidence="1" key="1">
    <citation type="submission" date="2020-03" db="EMBL/GenBank/DDBJ databases">
        <title>The deep terrestrial virosphere.</title>
        <authorList>
            <person name="Holmfeldt K."/>
            <person name="Nilsson E."/>
            <person name="Simone D."/>
            <person name="Lopez-Fernandez M."/>
            <person name="Wu X."/>
            <person name="de Brujin I."/>
            <person name="Lundin D."/>
            <person name="Andersson A."/>
            <person name="Bertilsson S."/>
            <person name="Dopson M."/>
        </authorList>
    </citation>
    <scope>NUCLEOTIDE SEQUENCE</scope>
    <source>
        <strain evidence="1">MM415B02392</strain>
    </source>
</reference>
<sequence length="109" mass="12711">MVKETLMGEKFKVYKNSPHCPICGNPMRYQYTHLASNRSSWKCRECDNTAITHGCPEDDEGDPSKRSLDYFAWLQLRERFSVPGVVDYGYKGFRERDFPIKDYKTKTSG</sequence>
<name>A0A6M3L980_9ZZZZ</name>
<gene>
    <name evidence="1" type="ORF">MM415B02392_0019</name>
</gene>
<dbReference type="AlphaFoldDB" id="A0A6M3L980"/>
<dbReference type="EMBL" id="MT142906">
    <property type="protein sequence ID" value="QJA90342.1"/>
    <property type="molecule type" value="Genomic_DNA"/>
</dbReference>
<accession>A0A6M3L980</accession>
<protein>
    <submittedName>
        <fullName evidence="1">Putative transposase</fullName>
    </submittedName>
</protein>